<reference evidence="2 3" key="1">
    <citation type="submission" date="2024-02" db="EMBL/GenBank/DDBJ databases">
        <authorList>
            <person name="Chen Y."/>
            <person name="Shah S."/>
            <person name="Dougan E. K."/>
            <person name="Thang M."/>
            <person name="Chan C."/>
        </authorList>
    </citation>
    <scope>NUCLEOTIDE SEQUENCE [LARGE SCALE GENOMIC DNA]</scope>
</reference>
<accession>A0ABP0MJF2</accession>
<dbReference type="EMBL" id="CAXAMN010017825">
    <property type="protein sequence ID" value="CAK9051308.1"/>
    <property type="molecule type" value="Genomic_DNA"/>
</dbReference>
<dbReference type="Gene3D" id="1.25.40.20">
    <property type="entry name" value="Ankyrin repeat-containing domain"/>
    <property type="match status" value="1"/>
</dbReference>
<evidence type="ECO:0000313" key="2">
    <source>
        <dbReference type="EMBL" id="CAK9051308.1"/>
    </source>
</evidence>
<comment type="caution">
    <text evidence="2">The sequence shown here is derived from an EMBL/GenBank/DDBJ whole genome shotgun (WGS) entry which is preliminary data.</text>
</comment>
<dbReference type="Proteomes" id="UP001642484">
    <property type="component" value="Unassembled WGS sequence"/>
</dbReference>
<keyword evidence="3" id="KW-1185">Reference proteome</keyword>
<sequence length="185" mass="19243">MAAVALHCLHRVDPADWLAQASEAWSTLGPGPQAEVGRPATCRLGRRRPGGSGAVDRQGGLALRGAGCGAECQRTRDQEGVQASGCEVPSGQGEADGDVAPIHLAAMWGDDRAVLFLLLNGADHQEVTAEGQSALDLAHLANKSGSHDPVIALLEGPRLGEEALPDYLLAPEESDEDELLAELSD</sequence>
<organism evidence="2 3">
    <name type="scientific">Durusdinium trenchii</name>
    <dbReference type="NCBI Taxonomy" id="1381693"/>
    <lineage>
        <taxon>Eukaryota</taxon>
        <taxon>Sar</taxon>
        <taxon>Alveolata</taxon>
        <taxon>Dinophyceae</taxon>
        <taxon>Suessiales</taxon>
        <taxon>Symbiodiniaceae</taxon>
        <taxon>Durusdinium</taxon>
    </lineage>
</organism>
<dbReference type="SUPFAM" id="SSF48403">
    <property type="entry name" value="Ankyrin repeat"/>
    <property type="match status" value="1"/>
</dbReference>
<dbReference type="InterPro" id="IPR036770">
    <property type="entry name" value="Ankyrin_rpt-contain_sf"/>
</dbReference>
<feature type="region of interest" description="Disordered" evidence="1">
    <location>
        <begin position="27"/>
        <end position="58"/>
    </location>
</feature>
<evidence type="ECO:0000313" key="3">
    <source>
        <dbReference type="Proteomes" id="UP001642484"/>
    </source>
</evidence>
<proteinExistence type="predicted"/>
<evidence type="ECO:0000256" key="1">
    <source>
        <dbReference type="SAM" id="MobiDB-lite"/>
    </source>
</evidence>
<gene>
    <name evidence="2" type="ORF">CCMP2556_LOCUS26069</name>
</gene>
<protein>
    <submittedName>
        <fullName evidence="2">Uncharacterized protein</fullName>
    </submittedName>
</protein>
<name>A0ABP0MJF2_9DINO</name>